<dbReference type="AlphaFoldDB" id="A0A9Q3W891"/>
<keyword evidence="3" id="KW-1185">Reference proteome</keyword>
<protein>
    <submittedName>
        <fullName evidence="2">PilL N-terminal domain-containing protein</fullName>
    </submittedName>
</protein>
<keyword evidence="1" id="KW-0732">Signal</keyword>
<dbReference type="RefSeq" id="WP_055098963.1">
    <property type="nucleotide sequence ID" value="NZ_CP102389.1"/>
</dbReference>
<dbReference type="Proteomes" id="UP001107961">
    <property type="component" value="Unassembled WGS sequence"/>
</dbReference>
<organism evidence="2 3">
    <name type="scientific">Alloalcanivorax xenomutans</name>
    <dbReference type="NCBI Taxonomy" id="1094342"/>
    <lineage>
        <taxon>Bacteria</taxon>
        <taxon>Pseudomonadati</taxon>
        <taxon>Pseudomonadota</taxon>
        <taxon>Gammaproteobacteria</taxon>
        <taxon>Oceanospirillales</taxon>
        <taxon>Alcanivoracaceae</taxon>
        <taxon>Alloalcanivorax</taxon>
    </lineage>
</organism>
<feature type="chain" id="PRO_5040345361" evidence="1">
    <location>
        <begin position="32"/>
        <end position="168"/>
    </location>
</feature>
<sequence length="168" mass="18227">MAIPYNSITIKHLTLFSCLLSAILSTGCATSTVVPSPVEPEAEAAPPPLPSDWVPVARYDRYTLVELTPQEAQHNLLLQVVDVSMPATLHATVGDGLRYVLQRSGYSLCDDNPEVAELYELPLPAAHLQLGPMFLHDALLTLAGPAWELQVDDLARQVCFTPSLEALP</sequence>
<dbReference type="InterPro" id="IPR022260">
    <property type="entry name" value="Integr_conj_element_PilL"/>
</dbReference>
<dbReference type="EMBL" id="JAJVKT010000016">
    <property type="protein sequence ID" value="MCE7509682.1"/>
    <property type="molecule type" value="Genomic_DNA"/>
</dbReference>
<evidence type="ECO:0000313" key="3">
    <source>
        <dbReference type="Proteomes" id="UP001107961"/>
    </source>
</evidence>
<feature type="signal peptide" evidence="1">
    <location>
        <begin position="1"/>
        <end position="31"/>
    </location>
</feature>
<proteinExistence type="predicted"/>
<gene>
    <name evidence="2" type="ORF">LZG35_13635</name>
</gene>
<comment type="caution">
    <text evidence="2">The sequence shown here is derived from an EMBL/GenBank/DDBJ whole genome shotgun (WGS) entry which is preliminary data.</text>
</comment>
<accession>A0A9Q3W891</accession>
<reference evidence="2" key="1">
    <citation type="submission" date="2022-01" db="EMBL/GenBank/DDBJ databases">
        <authorList>
            <person name="Karlyshev A.V."/>
            <person name="Jaspars M."/>
        </authorList>
    </citation>
    <scope>NUCLEOTIDE SEQUENCE</scope>
    <source>
        <strain evidence="2">AGSA3-2</strain>
    </source>
</reference>
<name>A0A9Q3W891_9GAMM</name>
<dbReference type="NCBIfam" id="TIGR03748">
    <property type="entry name" value="conj_PilL"/>
    <property type="match status" value="1"/>
</dbReference>
<evidence type="ECO:0000313" key="2">
    <source>
        <dbReference type="EMBL" id="MCE7509682.1"/>
    </source>
</evidence>
<evidence type="ECO:0000256" key="1">
    <source>
        <dbReference type="SAM" id="SignalP"/>
    </source>
</evidence>